<dbReference type="InterPro" id="IPR050640">
    <property type="entry name" value="Bact_2-comp_sensor_kinase"/>
</dbReference>
<proteinExistence type="predicted"/>
<dbReference type="STRING" id="288992.SAMN04488522_101811"/>
<reference evidence="4" key="1">
    <citation type="submission" date="2016-11" db="EMBL/GenBank/DDBJ databases">
        <authorList>
            <person name="Varghese N."/>
            <person name="Submissions S."/>
        </authorList>
    </citation>
    <scope>NUCLEOTIDE SEQUENCE [LARGE SCALE GENOMIC DNA]</scope>
    <source>
        <strain evidence="4">DSM 16990</strain>
    </source>
</reference>
<feature type="domain" description="Histidine kinase/HSP90-like ATPase" evidence="2">
    <location>
        <begin position="480"/>
        <end position="579"/>
    </location>
</feature>
<protein>
    <submittedName>
        <fullName evidence="3">Histidine kinase-, DNA gyrase B-, and HSP90-like ATPase</fullName>
    </submittedName>
</protein>
<accession>A0A1M4V7W3</accession>
<keyword evidence="3" id="KW-0808">Transferase</keyword>
<keyword evidence="1" id="KW-0472">Membrane</keyword>
<sequence>MRSTTIFIFLCFCQTLCSAQKLEMNLDSIHPVIKFDQHGDSIRKYFSNTFYSHNSRFLEQNNLLISAFYSNKLAVNYNHVLEKIPQLKTYSNKRSEVYAQAADSYAGVYAVPIFDSTGIVVTVNGINAQNAHRYQFRVLENNEKVVLPWTTPKVFAKAYWMTKIADSTKIDDFTAYLGQFKGAYGKALTFEVRQTDQPDRIKTSLSAYWVKWQPRVVGVFTFSQLPEFLNIFKEQWKDERKNGKSVDWSKDSTFLKLKKEFRYNENNLIFYLDDIIKSKNIIEYNLVKGTDSTGWAVNDFDFNLVWLKNLSPGKYELLIRYSVQRMHICKYTFTIHPAWYQTVWAKTGLVLLCLLAIGFIILLRRSAKQAEKLKAQDTLKQLVQTELKSIRSQFNPHFVFNALSSIQGLITKNDSENASRYLIEFSNLMRESLKATNNEFVSISSEVRILENYLNLERLRFGFSYEIACSSQIDANAIEIPSLFLQPLVENAVKHGISSLQEQGKLKVSFDKVNNDMSVQVRDNGRGFDQNNQFKGFGLQLTKERIKLLNQTLHEQQIEFSVNRIQNETQVTIYFKNWLI</sequence>
<dbReference type="AlphaFoldDB" id="A0A1M4V7W3"/>
<dbReference type="EMBL" id="FQUQ01000001">
    <property type="protein sequence ID" value="SHE65076.1"/>
    <property type="molecule type" value="Genomic_DNA"/>
</dbReference>
<dbReference type="GO" id="GO:0016020">
    <property type="term" value="C:membrane"/>
    <property type="evidence" value="ECO:0007669"/>
    <property type="project" value="InterPro"/>
</dbReference>
<keyword evidence="4" id="KW-1185">Reference proteome</keyword>
<dbReference type="Pfam" id="PF06580">
    <property type="entry name" value="His_kinase"/>
    <property type="match status" value="1"/>
</dbReference>
<evidence type="ECO:0000256" key="1">
    <source>
        <dbReference type="SAM" id="Phobius"/>
    </source>
</evidence>
<keyword evidence="1" id="KW-0812">Transmembrane</keyword>
<dbReference type="SMART" id="SM00387">
    <property type="entry name" value="HATPase_c"/>
    <property type="match status" value="1"/>
</dbReference>
<dbReference type="Gene3D" id="3.30.565.10">
    <property type="entry name" value="Histidine kinase-like ATPase, C-terminal domain"/>
    <property type="match status" value="1"/>
</dbReference>
<dbReference type="Proteomes" id="UP000184287">
    <property type="component" value="Unassembled WGS sequence"/>
</dbReference>
<dbReference type="InterPro" id="IPR010559">
    <property type="entry name" value="Sig_transdc_His_kin_internal"/>
</dbReference>
<dbReference type="PANTHER" id="PTHR34220">
    <property type="entry name" value="SENSOR HISTIDINE KINASE YPDA"/>
    <property type="match status" value="1"/>
</dbReference>
<evidence type="ECO:0000313" key="3">
    <source>
        <dbReference type="EMBL" id="SHE65076.1"/>
    </source>
</evidence>
<organism evidence="3 4">
    <name type="scientific">Pedobacter caeni</name>
    <dbReference type="NCBI Taxonomy" id="288992"/>
    <lineage>
        <taxon>Bacteria</taxon>
        <taxon>Pseudomonadati</taxon>
        <taxon>Bacteroidota</taxon>
        <taxon>Sphingobacteriia</taxon>
        <taxon>Sphingobacteriales</taxon>
        <taxon>Sphingobacteriaceae</taxon>
        <taxon>Pedobacter</taxon>
    </lineage>
</organism>
<dbReference type="SUPFAM" id="SSF55874">
    <property type="entry name" value="ATPase domain of HSP90 chaperone/DNA topoisomerase II/histidine kinase"/>
    <property type="match status" value="1"/>
</dbReference>
<dbReference type="Pfam" id="PF02518">
    <property type="entry name" value="HATPase_c"/>
    <property type="match status" value="1"/>
</dbReference>
<keyword evidence="1" id="KW-1133">Transmembrane helix</keyword>
<evidence type="ECO:0000259" key="2">
    <source>
        <dbReference type="SMART" id="SM00387"/>
    </source>
</evidence>
<dbReference type="GO" id="GO:0000155">
    <property type="term" value="F:phosphorelay sensor kinase activity"/>
    <property type="evidence" value="ECO:0007669"/>
    <property type="project" value="InterPro"/>
</dbReference>
<dbReference type="PANTHER" id="PTHR34220:SF7">
    <property type="entry name" value="SENSOR HISTIDINE KINASE YPDA"/>
    <property type="match status" value="1"/>
</dbReference>
<gene>
    <name evidence="3" type="ORF">SAMN04488522_101811</name>
</gene>
<dbReference type="InterPro" id="IPR003594">
    <property type="entry name" value="HATPase_dom"/>
</dbReference>
<dbReference type="InterPro" id="IPR036890">
    <property type="entry name" value="HATPase_C_sf"/>
</dbReference>
<feature type="transmembrane region" description="Helical" evidence="1">
    <location>
        <begin position="343"/>
        <end position="363"/>
    </location>
</feature>
<evidence type="ECO:0000313" key="4">
    <source>
        <dbReference type="Proteomes" id="UP000184287"/>
    </source>
</evidence>
<name>A0A1M4V7W3_9SPHI</name>
<keyword evidence="3" id="KW-0418">Kinase</keyword>